<dbReference type="Gene3D" id="3.40.50.2300">
    <property type="match status" value="1"/>
</dbReference>
<dbReference type="SMART" id="SM00448">
    <property type="entry name" value="REC"/>
    <property type="match status" value="1"/>
</dbReference>
<sequence length="211" mass="21364">MTVRVLVVDDHPMVRDGLAALLGSVPGVEVVGFGDSGEAAVSLADELDPDLVVMDVSMAGIGGLAATKRIVDGGVRVLILTMLEDPGTLVAAFQVGASGYLSKSSGRAEVAAAVQAVHAGQLVVGSALSDAARSLLARGEVGGRGEFPELSARQFEVLRGLARGLDNAAIAAELDVTSKTVANTVSELLTRLQVPTRVAAAAVARERGLGA</sequence>
<dbReference type="InterPro" id="IPR016032">
    <property type="entry name" value="Sig_transdc_resp-reg_C-effctor"/>
</dbReference>
<feature type="domain" description="HTH luxR-type" evidence="6">
    <location>
        <begin position="143"/>
        <end position="208"/>
    </location>
</feature>
<proteinExistence type="predicted"/>
<dbReference type="InterPro" id="IPR011006">
    <property type="entry name" value="CheY-like_superfamily"/>
</dbReference>
<dbReference type="PANTHER" id="PTHR43214:SF24">
    <property type="entry name" value="TRANSCRIPTIONAL REGULATORY PROTEIN NARL-RELATED"/>
    <property type="match status" value="1"/>
</dbReference>
<dbReference type="InterPro" id="IPR001789">
    <property type="entry name" value="Sig_transdc_resp-reg_receiver"/>
</dbReference>
<dbReference type="SUPFAM" id="SSF52172">
    <property type="entry name" value="CheY-like"/>
    <property type="match status" value="1"/>
</dbReference>
<evidence type="ECO:0000313" key="9">
    <source>
        <dbReference type="Proteomes" id="UP000636956"/>
    </source>
</evidence>
<dbReference type="Pfam" id="PF00196">
    <property type="entry name" value="GerE"/>
    <property type="match status" value="1"/>
</dbReference>
<keyword evidence="2" id="KW-0805">Transcription regulation</keyword>
<dbReference type="AlphaFoldDB" id="A0A917PRE7"/>
<dbReference type="SUPFAM" id="SSF46894">
    <property type="entry name" value="C-terminal effector domain of the bipartite response regulators"/>
    <property type="match status" value="1"/>
</dbReference>
<keyword evidence="3 8" id="KW-0238">DNA-binding</keyword>
<dbReference type="PROSITE" id="PS50110">
    <property type="entry name" value="RESPONSE_REGULATORY"/>
    <property type="match status" value="1"/>
</dbReference>
<dbReference type="GO" id="GO:0006355">
    <property type="term" value="P:regulation of DNA-templated transcription"/>
    <property type="evidence" value="ECO:0007669"/>
    <property type="project" value="InterPro"/>
</dbReference>
<dbReference type="InterPro" id="IPR058245">
    <property type="entry name" value="NreC/VraR/RcsB-like_REC"/>
</dbReference>
<dbReference type="RefSeq" id="WP_188744152.1">
    <property type="nucleotide sequence ID" value="NZ_BAABFW010000005.1"/>
</dbReference>
<dbReference type="Pfam" id="PF00072">
    <property type="entry name" value="Response_reg"/>
    <property type="match status" value="1"/>
</dbReference>
<keyword evidence="4" id="KW-0804">Transcription</keyword>
<evidence type="ECO:0000256" key="5">
    <source>
        <dbReference type="PROSITE-ProRule" id="PRU00169"/>
    </source>
</evidence>
<dbReference type="Proteomes" id="UP000636956">
    <property type="component" value="Unassembled WGS sequence"/>
</dbReference>
<organism evidence="8 9">
    <name type="scientific">Agromyces bauzanensis</name>
    <dbReference type="NCBI Taxonomy" id="1308924"/>
    <lineage>
        <taxon>Bacteria</taxon>
        <taxon>Bacillati</taxon>
        <taxon>Actinomycetota</taxon>
        <taxon>Actinomycetes</taxon>
        <taxon>Micrococcales</taxon>
        <taxon>Microbacteriaceae</taxon>
        <taxon>Agromyces</taxon>
    </lineage>
</organism>
<dbReference type="EMBL" id="BMMD01000019">
    <property type="protein sequence ID" value="GGJ88807.1"/>
    <property type="molecule type" value="Genomic_DNA"/>
</dbReference>
<evidence type="ECO:0000256" key="1">
    <source>
        <dbReference type="ARBA" id="ARBA00022553"/>
    </source>
</evidence>
<evidence type="ECO:0000256" key="2">
    <source>
        <dbReference type="ARBA" id="ARBA00023015"/>
    </source>
</evidence>
<evidence type="ECO:0000256" key="3">
    <source>
        <dbReference type="ARBA" id="ARBA00023125"/>
    </source>
</evidence>
<comment type="caution">
    <text evidence="8">The sequence shown here is derived from an EMBL/GenBank/DDBJ whole genome shotgun (WGS) entry which is preliminary data.</text>
</comment>
<feature type="domain" description="Response regulatory" evidence="7">
    <location>
        <begin position="4"/>
        <end position="118"/>
    </location>
</feature>
<dbReference type="GO" id="GO:0003677">
    <property type="term" value="F:DNA binding"/>
    <property type="evidence" value="ECO:0007669"/>
    <property type="project" value="UniProtKB-KW"/>
</dbReference>
<dbReference type="PANTHER" id="PTHR43214">
    <property type="entry name" value="TWO-COMPONENT RESPONSE REGULATOR"/>
    <property type="match status" value="1"/>
</dbReference>
<protein>
    <submittedName>
        <fullName evidence="8">DNA-binding response regulator</fullName>
    </submittedName>
</protein>
<gene>
    <name evidence="8" type="ORF">GCM10011372_29240</name>
</gene>
<dbReference type="CDD" id="cd17535">
    <property type="entry name" value="REC_NarL-like"/>
    <property type="match status" value="1"/>
</dbReference>
<feature type="modified residue" description="4-aspartylphosphate" evidence="5">
    <location>
        <position position="55"/>
    </location>
</feature>
<dbReference type="PRINTS" id="PR00038">
    <property type="entry name" value="HTHLUXR"/>
</dbReference>
<dbReference type="InterPro" id="IPR000792">
    <property type="entry name" value="Tscrpt_reg_LuxR_C"/>
</dbReference>
<reference evidence="8" key="1">
    <citation type="journal article" date="2014" name="Int. J. Syst. Evol. Microbiol.">
        <title>Complete genome sequence of Corynebacterium casei LMG S-19264T (=DSM 44701T), isolated from a smear-ripened cheese.</title>
        <authorList>
            <consortium name="US DOE Joint Genome Institute (JGI-PGF)"/>
            <person name="Walter F."/>
            <person name="Albersmeier A."/>
            <person name="Kalinowski J."/>
            <person name="Ruckert C."/>
        </authorList>
    </citation>
    <scope>NUCLEOTIDE SEQUENCE</scope>
    <source>
        <strain evidence="8">CGMCC 1.8984</strain>
    </source>
</reference>
<evidence type="ECO:0000313" key="8">
    <source>
        <dbReference type="EMBL" id="GGJ88807.1"/>
    </source>
</evidence>
<dbReference type="SMART" id="SM00421">
    <property type="entry name" value="HTH_LUXR"/>
    <property type="match status" value="1"/>
</dbReference>
<reference evidence="8" key="2">
    <citation type="submission" date="2020-09" db="EMBL/GenBank/DDBJ databases">
        <authorList>
            <person name="Sun Q."/>
            <person name="Zhou Y."/>
        </authorList>
    </citation>
    <scope>NUCLEOTIDE SEQUENCE</scope>
    <source>
        <strain evidence="8">CGMCC 1.8984</strain>
    </source>
</reference>
<evidence type="ECO:0000259" key="7">
    <source>
        <dbReference type="PROSITE" id="PS50110"/>
    </source>
</evidence>
<keyword evidence="9" id="KW-1185">Reference proteome</keyword>
<evidence type="ECO:0000259" key="6">
    <source>
        <dbReference type="PROSITE" id="PS50043"/>
    </source>
</evidence>
<dbReference type="InterPro" id="IPR039420">
    <property type="entry name" value="WalR-like"/>
</dbReference>
<evidence type="ECO:0000256" key="4">
    <source>
        <dbReference type="ARBA" id="ARBA00023163"/>
    </source>
</evidence>
<keyword evidence="1 5" id="KW-0597">Phosphoprotein</keyword>
<dbReference type="GO" id="GO:0000160">
    <property type="term" value="P:phosphorelay signal transduction system"/>
    <property type="evidence" value="ECO:0007669"/>
    <property type="project" value="InterPro"/>
</dbReference>
<dbReference type="PROSITE" id="PS50043">
    <property type="entry name" value="HTH_LUXR_2"/>
    <property type="match status" value="1"/>
</dbReference>
<accession>A0A917PRE7</accession>
<name>A0A917PRE7_9MICO</name>